<feature type="domain" description="FAD-binding" evidence="4">
    <location>
        <begin position="3"/>
        <end position="360"/>
    </location>
</feature>
<keyword evidence="3" id="KW-0274">FAD</keyword>
<comment type="cofactor">
    <cofactor evidence="1">
        <name>FAD</name>
        <dbReference type="ChEBI" id="CHEBI:57692"/>
    </cofactor>
</comment>
<sequence>MAYDVVVAGAGPAGLLLAAELRLGGARVLVLERDAEVVRPWRVGSMGARSVNTPTAAALHLRGLLPAVSAAALSWFDPKEIRPEAPPRDGSPTPFGPAFAGHFAGIGVRADRLDFEDPEMTAELYGAGVIAQQDLEDVLAARAEELGAEIRRGAAVTGFEADETGVTVESGTSVRAGWLVGCDGGRSTVRKIAGIGFPGVEAVFLGRQATVDVQGLGEADDWRHGPGGSYIVGGWGGGDTRVHTVEPISPVPDGDVTAEEIEASLRRVSGLDVTVTAVHTATRYTDVTRQAETYRRGRVLLAGDAAHVHSPAGGQGLNLGLGDAFGLGWRLAAVVRGDAPADLLDSYVAERHPIGRWVQEWSMAQTALSLERGPRADALRTVVGQLLDTRDGATFVVKRIAGVWQHYDLPGGHPLVGHRVPDLPLTDGSTLASHFASGRAVFLDGGFGGEVAARWADRLTVIEARAAAFADVVLSAFVRPDGYVAWAGPGDGLAEALETWLGPSARG</sequence>
<evidence type="ECO:0000313" key="5">
    <source>
        <dbReference type="EMBL" id="SEP47524.1"/>
    </source>
</evidence>
<dbReference type="EMBL" id="FOEF01000011">
    <property type="protein sequence ID" value="SEP47524.1"/>
    <property type="molecule type" value="Genomic_DNA"/>
</dbReference>
<dbReference type="InterPro" id="IPR050641">
    <property type="entry name" value="RIFMO-like"/>
</dbReference>
<dbReference type="Gene3D" id="3.50.50.60">
    <property type="entry name" value="FAD/NAD(P)-binding domain"/>
    <property type="match status" value="1"/>
</dbReference>
<evidence type="ECO:0000256" key="3">
    <source>
        <dbReference type="ARBA" id="ARBA00022827"/>
    </source>
</evidence>
<dbReference type="GO" id="GO:0016709">
    <property type="term" value="F:oxidoreductase activity, acting on paired donors, with incorporation or reduction of molecular oxygen, NAD(P)H as one donor, and incorporation of one atom of oxygen"/>
    <property type="evidence" value="ECO:0007669"/>
    <property type="project" value="UniProtKB-ARBA"/>
</dbReference>
<dbReference type="InterPro" id="IPR002938">
    <property type="entry name" value="FAD-bd"/>
</dbReference>
<proteinExistence type="predicted"/>
<dbReference type="PANTHER" id="PTHR43004">
    <property type="entry name" value="TRK SYSTEM POTASSIUM UPTAKE PROTEIN"/>
    <property type="match status" value="1"/>
</dbReference>
<gene>
    <name evidence="5" type="ORF">SAMN04489732_111150</name>
</gene>
<dbReference type="Pfam" id="PF21274">
    <property type="entry name" value="Rng_hyd_C"/>
    <property type="match status" value="1"/>
</dbReference>
<dbReference type="STRING" id="394193.SAMN04489732_111150"/>
<dbReference type="GO" id="GO:0071949">
    <property type="term" value="F:FAD binding"/>
    <property type="evidence" value="ECO:0007669"/>
    <property type="project" value="InterPro"/>
</dbReference>
<evidence type="ECO:0000256" key="1">
    <source>
        <dbReference type="ARBA" id="ARBA00001974"/>
    </source>
</evidence>
<evidence type="ECO:0000313" key="6">
    <source>
        <dbReference type="Proteomes" id="UP000198582"/>
    </source>
</evidence>
<name>A0A1H8Y5I5_9PSEU</name>
<dbReference type="PRINTS" id="PR00420">
    <property type="entry name" value="RNGMNOXGNASE"/>
</dbReference>
<keyword evidence="2" id="KW-0285">Flavoprotein</keyword>
<evidence type="ECO:0000259" key="4">
    <source>
        <dbReference type="Pfam" id="PF01494"/>
    </source>
</evidence>
<dbReference type="InterPro" id="IPR036188">
    <property type="entry name" value="FAD/NAD-bd_sf"/>
</dbReference>
<reference evidence="5 6" key="1">
    <citation type="submission" date="2016-10" db="EMBL/GenBank/DDBJ databases">
        <authorList>
            <person name="de Groot N.N."/>
        </authorList>
    </citation>
    <scope>NUCLEOTIDE SEQUENCE [LARGE SCALE GENOMIC DNA]</scope>
    <source>
        <strain evidence="5 6">DSM 44993</strain>
    </source>
</reference>
<dbReference type="PANTHER" id="PTHR43004:SF19">
    <property type="entry name" value="BINDING MONOOXYGENASE, PUTATIVE (JCVI)-RELATED"/>
    <property type="match status" value="1"/>
</dbReference>
<dbReference type="Proteomes" id="UP000198582">
    <property type="component" value="Unassembled WGS sequence"/>
</dbReference>
<dbReference type="Gene3D" id="3.40.30.120">
    <property type="match status" value="1"/>
</dbReference>
<dbReference type="SUPFAM" id="SSF51905">
    <property type="entry name" value="FAD/NAD(P)-binding domain"/>
    <property type="match status" value="1"/>
</dbReference>
<dbReference type="Pfam" id="PF01494">
    <property type="entry name" value="FAD_binding_3"/>
    <property type="match status" value="1"/>
</dbReference>
<dbReference type="RefSeq" id="WP_218156856.1">
    <property type="nucleotide sequence ID" value="NZ_FOEF01000011.1"/>
</dbReference>
<keyword evidence="6" id="KW-1185">Reference proteome</keyword>
<protein>
    <submittedName>
        <fullName evidence="5">2-polyprenyl-6-methoxyphenol hydroxylase</fullName>
    </submittedName>
</protein>
<dbReference type="AlphaFoldDB" id="A0A1H8Y5I5"/>
<organism evidence="5 6">
    <name type="scientific">Amycolatopsis saalfeldensis</name>
    <dbReference type="NCBI Taxonomy" id="394193"/>
    <lineage>
        <taxon>Bacteria</taxon>
        <taxon>Bacillati</taxon>
        <taxon>Actinomycetota</taxon>
        <taxon>Actinomycetes</taxon>
        <taxon>Pseudonocardiales</taxon>
        <taxon>Pseudonocardiaceae</taxon>
        <taxon>Amycolatopsis</taxon>
    </lineage>
</organism>
<accession>A0A1H8Y5I5</accession>
<evidence type="ECO:0000256" key="2">
    <source>
        <dbReference type="ARBA" id="ARBA00022630"/>
    </source>
</evidence>
<dbReference type="Gene3D" id="3.30.70.2450">
    <property type="match status" value="1"/>
</dbReference>